<feature type="chain" id="PRO_5017974492" description="Beta-lactamase" evidence="1">
    <location>
        <begin position="20"/>
        <end position="425"/>
    </location>
</feature>
<name>A0A3N3DWV6_9VIBR</name>
<evidence type="ECO:0008006" key="4">
    <source>
        <dbReference type="Google" id="ProtNLM"/>
    </source>
</evidence>
<keyword evidence="1" id="KW-0732">Signal</keyword>
<dbReference type="AlphaFoldDB" id="A0A3N3DWV6"/>
<evidence type="ECO:0000313" key="2">
    <source>
        <dbReference type="EMBL" id="ROV59004.1"/>
    </source>
</evidence>
<proteinExistence type="predicted"/>
<accession>A0A3N3DWV6</accession>
<organism evidence="2 3">
    <name type="scientific">Vibrio ponticus</name>
    <dbReference type="NCBI Taxonomy" id="265668"/>
    <lineage>
        <taxon>Bacteria</taxon>
        <taxon>Pseudomonadati</taxon>
        <taxon>Pseudomonadota</taxon>
        <taxon>Gammaproteobacteria</taxon>
        <taxon>Vibrionales</taxon>
        <taxon>Vibrionaceae</taxon>
        <taxon>Vibrio</taxon>
    </lineage>
</organism>
<feature type="signal peptide" evidence="1">
    <location>
        <begin position="1"/>
        <end position="19"/>
    </location>
</feature>
<reference evidence="2 3" key="1">
    <citation type="submission" date="2018-11" db="EMBL/GenBank/DDBJ databases">
        <title>Vibrio ponticus strain CAIM 1751 pathogenic for the snapper Lutjanus guttatus.</title>
        <authorList>
            <person name="Soto-Rodriguez S."/>
            <person name="Lozano-Olvera R."/>
            <person name="Gomez-Gil B."/>
        </authorList>
    </citation>
    <scope>NUCLEOTIDE SEQUENCE [LARGE SCALE GENOMIC DNA]</scope>
    <source>
        <strain evidence="2 3">CAIM 1751</strain>
    </source>
</reference>
<comment type="caution">
    <text evidence="2">The sequence shown here is derived from an EMBL/GenBank/DDBJ whole genome shotgun (WGS) entry which is preliminary data.</text>
</comment>
<sequence>MQRLFFTALIAVSPALSQAQDLYLNWDWAVSASQKQFTSSAFIEPNTEQRFQLDALLDVEFAYQNWGGIGTLYSQDIYQSDNHFWFEESDSQLIVRELAWQDSVELGTQSYDLSLGKIRLDYGVSYAYRPLDMFKPYRQNPIGLSVEEGAMVAALSSFDATGEWSLLYTNSHWTDIEVEQFDQANQQQGVGVRRYQLQGDDEYQFIVYYDDVRRGAIGASWVTVPSLAWEFHTEALWQKHSVQFTQPIQLFAPVELAQAGEAWQALAGFTYTAISGHSFIGEYWYDSRAWSDSEWQHAIEQGQGLKNSAQTYAIATSYAQGLSHYNLTQHNVMLHWRWDTQTWLQWQTDGAWSWLGDVTPKLDLLISPQDGGVIATQWLTYQWIDNGDLSIDLEFTARFLSGKSNSAYAQVNQSHTLTFTIKGKF</sequence>
<dbReference type="EMBL" id="RKIK01000055">
    <property type="protein sequence ID" value="ROV59004.1"/>
    <property type="molecule type" value="Genomic_DNA"/>
</dbReference>
<protein>
    <recommendedName>
        <fullName evidence="4">Beta-lactamase</fullName>
    </recommendedName>
</protein>
<evidence type="ECO:0000313" key="3">
    <source>
        <dbReference type="Proteomes" id="UP000278792"/>
    </source>
</evidence>
<dbReference type="Proteomes" id="UP000278792">
    <property type="component" value="Unassembled WGS sequence"/>
</dbReference>
<evidence type="ECO:0000256" key="1">
    <source>
        <dbReference type="SAM" id="SignalP"/>
    </source>
</evidence>
<gene>
    <name evidence="2" type="ORF">EGH82_15820</name>
</gene>
<dbReference type="RefSeq" id="WP_123782826.1">
    <property type="nucleotide sequence ID" value="NZ_RKIK01000055.1"/>
</dbReference>